<evidence type="ECO:0000313" key="5">
    <source>
        <dbReference type="Proteomes" id="UP000181941"/>
    </source>
</evidence>
<dbReference type="SUPFAM" id="SSF52540">
    <property type="entry name" value="P-loop containing nucleoside triphosphate hydrolases"/>
    <property type="match status" value="1"/>
</dbReference>
<proteinExistence type="predicted"/>
<evidence type="ECO:0000259" key="3">
    <source>
        <dbReference type="Pfam" id="PF26449"/>
    </source>
</evidence>
<feature type="domain" description="Type IV secretion system coupling protein TraD DNA-binding" evidence="2">
    <location>
        <begin position="431"/>
        <end position="780"/>
    </location>
</feature>
<keyword evidence="1" id="KW-0812">Transmembrane</keyword>
<dbReference type="Pfam" id="PF10412">
    <property type="entry name" value="TrwB_AAD_bind"/>
    <property type="match status" value="1"/>
</dbReference>
<dbReference type="InterPro" id="IPR051162">
    <property type="entry name" value="T4SS_component"/>
</dbReference>
<keyword evidence="1" id="KW-0472">Membrane</keyword>
<dbReference type="Proteomes" id="UP000181941">
    <property type="component" value="Unassembled WGS sequence"/>
</dbReference>
<dbReference type="AlphaFoldDB" id="A0A1J4U6N5"/>
<dbReference type="Pfam" id="PF26449">
    <property type="entry name" value="DUF8128"/>
    <property type="match status" value="1"/>
</dbReference>
<gene>
    <name evidence="4" type="ORF">AUJ23_00635</name>
</gene>
<dbReference type="STRING" id="1805238.AUJ23_00635"/>
<comment type="caution">
    <text evidence="4">The sequence shown here is derived from an EMBL/GenBank/DDBJ whole genome shotgun (WGS) entry which is preliminary data.</text>
</comment>
<organism evidence="4 5">
    <name type="scientific">Candidatus Magasanikbacteria bacterium CG1_02_32_51</name>
    <dbReference type="NCBI Taxonomy" id="1805238"/>
    <lineage>
        <taxon>Bacteria</taxon>
        <taxon>Candidatus Magasanikiibacteriota</taxon>
    </lineage>
</organism>
<feature type="transmembrane region" description="Helical" evidence="1">
    <location>
        <begin position="26"/>
        <end position="46"/>
    </location>
</feature>
<sequence length="856" mass="97995">MYFFVLQFTTIGNKTQNITSLDNSTLLNIIIIISALLLFLGIFFIIRSVIRATFKIQHTFEKILLHIMVPKEKRSEGSQNSSQEDRLEQIKEEIGITETIFASLASQKAQRGIIHWFKGRNDTFSFEIIIYNNLINFYVSVPIQMKSFIEQQINAQYPFAQIEEIVDYNIFSEKSSIIGSYLTADNNASFPFKTYKKMDSDPMSAVLNVLARINEQNSSASIQFVLRSAHKKWRKSGIHIVREVKKGKKFEEVTSNNFFKKIFKFVGAGIGEQIGTTKDKTLDNKYQISAMEEEMMKGIEEKLSKGGMDVTVRIISSSDNSEMAKMNLDNIIGAFGQYNLYHYGNSLKAQIPRNQKNIISDFIHRAFNEKKQILFNTEEMAGFWHLPLHSTETPNIHWLGARKAPPPPNLPKEGVLMGHIPYRGNDYQVRLQDNDRRRHLYVVGKSGSGKSVLIENMAVQDIINGKGVAVVDPHGDFAEYVLSHIPKERADDVIIFNPSDFEYPIGLNMLEARTEDEKDFVVQEMISIFYKLFPPEMIGPMFEHQMRNVMLTLMADIENPGTIIDIPRMFTDDDYVKIYLKKLKDPVVRAFWEKEMAKTSDFHKSEMLGYLISKVGRFVENEMMRNIMGQQKSGFNVREIMDKQKILIVNLAKGKTGEINSKLIGLIIVSKLQMAAMGRAELPEDERKDFYLYIDEFQNFITDSIATILSEARKYRLDLIIAHQYLNQLVDDKGRGEIKDAVLGNVGSMCLYRIGPDDADILAKEMAPVFGQYDLMNVEKFTANTKIIINNEPTKPFNMSIYPPQDGNLQMAEAIRQLSRLKYGRERNIVEAEIMERTKLDQGASESKDDMIEATL</sequence>
<keyword evidence="1" id="KW-1133">Transmembrane helix</keyword>
<dbReference type="PANTHER" id="PTHR30121">
    <property type="entry name" value="UNCHARACTERIZED PROTEIN YJGR-RELATED"/>
    <property type="match status" value="1"/>
</dbReference>
<dbReference type="InterPro" id="IPR058441">
    <property type="entry name" value="DUF8128"/>
</dbReference>
<protein>
    <submittedName>
        <fullName evidence="4">Uncharacterized protein</fullName>
    </submittedName>
</protein>
<dbReference type="PANTHER" id="PTHR30121:SF6">
    <property type="entry name" value="SLR6007 PROTEIN"/>
    <property type="match status" value="1"/>
</dbReference>
<dbReference type="CDD" id="cd01127">
    <property type="entry name" value="TrwB_TraG_TraD_VirD4"/>
    <property type="match status" value="1"/>
</dbReference>
<feature type="domain" description="DUF8128" evidence="3">
    <location>
        <begin position="117"/>
        <end position="398"/>
    </location>
</feature>
<reference evidence="4 5" key="1">
    <citation type="journal article" date="2016" name="Environ. Microbiol.">
        <title>Genomic resolution of a cold subsurface aquifer community provides metabolic insights for novel microbes adapted to high CO concentrations.</title>
        <authorList>
            <person name="Probst A.J."/>
            <person name="Castelle C.J."/>
            <person name="Singh A."/>
            <person name="Brown C.T."/>
            <person name="Anantharaman K."/>
            <person name="Sharon I."/>
            <person name="Hug L.A."/>
            <person name="Burstein D."/>
            <person name="Emerson J.B."/>
            <person name="Thomas B.C."/>
            <person name="Banfield J.F."/>
        </authorList>
    </citation>
    <scope>NUCLEOTIDE SEQUENCE [LARGE SCALE GENOMIC DNA]</scope>
    <source>
        <strain evidence="4">CG1_02_32_51</strain>
    </source>
</reference>
<dbReference type="EMBL" id="MNVC01000008">
    <property type="protein sequence ID" value="OIO20268.1"/>
    <property type="molecule type" value="Genomic_DNA"/>
</dbReference>
<dbReference type="InterPro" id="IPR027417">
    <property type="entry name" value="P-loop_NTPase"/>
</dbReference>
<name>A0A1J4U6N5_9BACT</name>
<dbReference type="InterPro" id="IPR019476">
    <property type="entry name" value="T4SS_TraD_DNA-bd"/>
</dbReference>
<accession>A0A1J4U6N5</accession>
<evidence type="ECO:0000259" key="2">
    <source>
        <dbReference type="Pfam" id="PF10412"/>
    </source>
</evidence>
<dbReference type="Gene3D" id="3.40.50.300">
    <property type="entry name" value="P-loop containing nucleotide triphosphate hydrolases"/>
    <property type="match status" value="2"/>
</dbReference>
<evidence type="ECO:0000313" key="4">
    <source>
        <dbReference type="EMBL" id="OIO20268.1"/>
    </source>
</evidence>
<evidence type="ECO:0000256" key="1">
    <source>
        <dbReference type="SAM" id="Phobius"/>
    </source>
</evidence>